<evidence type="ECO:0000256" key="6">
    <source>
        <dbReference type="ARBA" id="ARBA00023180"/>
    </source>
</evidence>
<dbReference type="EMBL" id="BGZK01000240">
    <property type="protein sequence ID" value="GBP31033.1"/>
    <property type="molecule type" value="Genomic_DNA"/>
</dbReference>
<evidence type="ECO:0000256" key="4">
    <source>
        <dbReference type="ARBA" id="ARBA00022989"/>
    </source>
</evidence>
<dbReference type="PANTHER" id="PTHR31158:SF10">
    <property type="entry name" value="LD27791P"/>
    <property type="match status" value="1"/>
</dbReference>
<sequence length="196" mass="21804">MPDHTSLATLKILREFGWEVLMHPPYNPDLAPSDFHLLRSLQNSLDSVSTLCCRAQRWRRGCSLGMRGWFDAFREGGGPTLYAYHNRTAVAADVPALALLLAAATLYVAFLVVFPGIRKERFSTFTIVTLSLFVGTVILGRQRYASCLMIIIDEKLKINWSFVYLYPMSVGMACGACATFVCSSRNGPEIVGNELK</sequence>
<keyword evidence="4 7" id="KW-1133">Transmembrane helix</keyword>
<dbReference type="Gene3D" id="3.30.420.10">
    <property type="entry name" value="Ribonuclease H-like superfamily/Ribonuclease H"/>
    <property type="match status" value="1"/>
</dbReference>
<keyword evidence="9" id="KW-1185">Reference proteome</keyword>
<dbReference type="GO" id="GO:0032259">
    <property type="term" value="P:methylation"/>
    <property type="evidence" value="ECO:0007669"/>
    <property type="project" value="UniProtKB-KW"/>
</dbReference>
<dbReference type="GO" id="GO:0015031">
    <property type="term" value="P:protein transport"/>
    <property type="evidence" value="ECO:0007669"/>
    <property type="project" value="InterPro"/>
</dbReference>
<organism evidence="8 9">
    <name type="scientific">Eumeta variegata</name>
    <name type="common">Bagworm moth</name>
    <name type="synonym">Eumeta japonica</name>
    <dbReference type="NCBI Taxonomy" id="151549"/>
    <lineage>
        <taxon>Eukaryota</taxon>
        <taxon>Metazoa</taxon>
        <taxon>Ecdysozoa</taxon>
        <taxon>Arthropoda</taxon>
        <taxon>Hexapoda</taxon>
        <taxon>Insecta</taxon>
        <taxon>Pterygota</taxon>
        <taxon>Neoptera</taxon>
        <taxon>Endopterygota</taxon>
        <taxon>Lepidoptera</taxon>
        <taxon>Glossata</taxon>
        <taxon>Ditrysia</taxon>
        <taxon>Tineoidea</taxon>
        <taxon>Psychidae</taxon>
        <taxon>Oiketicinae</taxon>
        <taxon>Eumeta</taxon>
    </lineage>
</organism>
<evidence type="ECO:0000256" key="2">
    <source>
        <dbReference type="ARBA" id="ARBA00009816"/>
    </source>
</evidence>
<dbReference type="OrthoDB" id="10042652at2759"/>
<evidence type="ECO:0000256" key="7">
    <source>
        <dbReference type="SAM" id="Phobius"/>
    </source>
</evidence>
<dbReference type="AlphaFoldDB" id="A0A4C1UX00"/>
<evidence type="ECO:0000256" key="3">
    <source>
        <dbReference type="ARBA" id="ARBA00022692"/>
    </source>
</evidence>
<keyword evidence="6" id="KW-0325">Glycoprotein</keyword>
<comment type="caution">
    <text evidence="8">The sequence shown here is derived from an EMBL/GenBank/DDBJ whole genome shotgun (WGS) entry which is preliminary data.</text>
</comment>
<dbReference type="GO" id="GO:0008168">
    <property type="term" value="F:methyltransferase activity"/>
    <property type="evidence" value="ECO:0007669"/>
    <property type="project" value="UniProtKB-KW"/>
</dbReference>
<dbReference type="Pfam" id="PF10204">
    <property type="entry name" value="DuoxA"/>
    <property type="match status" value="1"/>
</dbReference>
<comment type="subcellular location">
    <subcellularLocation>
        <location evidence="1">Membrane</location>
        <topology evidence="1">Multi-pass membrane protein</topology>
    </subcellularLocation>
</comment>
<evidence type="ECO:0000256" key="5">
    <source>
        <dbReference type="ARBA" id="ARBA00023136"/>
    </source>
</evidence>
<evidence type="ECO:0000256" key="1">
    <source>
        <dbReference type="ARBA" id="ARBA00004141"/>
    </source>
</evidence>
<protein>
    <submittedName>
        <fullName evidence="8">Histone-lysine N-methyltransferase SETMAR</fullName>
    </submittedName>
</protein>
<proteinExistence type="inferred from homology"/>
<feature type="transmembrane region" description="Helical" evidence="7">
    <location>
        <begin position="96"/>
        <end position="116"/>
    </location>
</feature>
<evidence type="ECO:0000313" key="9">
    <source>
        <dbReference type="Proteomes" id="UP000299102"/>
    </source>
</evidence>
<name>A0A4C1UX00_EUMVA</name>
<feature type="transmembrane region" description="Helical" evidence="7">
    <location>
        <begin position="122"/>
        <end position="140"/>
    </location>
</feature>
<keyword evidence="3 7" id="KW-0812">Transmembrane</keyword>
<dbReference type="GO" id="GO:0005789">
    <property type="term" value="C:endoplasmic reticulum membrane"/>
    <property type="evidence" value="ECO:0007669"/>
    <property type="project" value="InterPro"/>
</dbReference>
<gene>
    <name evidence="8" type="primary">SETMAR</name>
    <name evidence="8" type="ORF">EVAR_81933_1</name>
</gene>
<keyword evidence="8" id="KW-0489">Methyltransferase</keyword>
<dbReference type="STRING" id="151549.A0A4C1UX00"/>
<accession>A0A4C1UX00</accession>
<evidence type="ECO:0000313" key="8">
    <source>
        <dbReference type="EMBL" id="GBP31033.1"/>
    </source>
</evidence>
<dbReference type="InterPro" id="IPR036397">
    <property type="entry name" value="RNaseH_sf"/>
</dbReference>
<comment type="similarity">
    <text evidence="2">Belongs to the DUOXA family.</text>
</comment>
<keyword evidence="8" id="KW-0808">Transferase</keyword>
<dbReference type="PANTHER" id="PTHR31158">
    <property type="entry name" value="DUAL OXIDASE 2"/>
    <property type="match status" value="1"/>
</dbReference>
<dbReference type="GO" id="GO:0003676">
    <property type="term" value="F:nucleic acid binding"/>
    <property type="evidence" value="ECO:0007669"/>
    <property type="project" value="InterPro"/>
</dbReference>
<dbReference type="InterPro" id="IPR018469">
    <property type="entry name" value="Dual_oxidase_maturation_fac"/>
</dbReference>
<reference evidence="8 9" key="1">
    <citation type="journal article" date="2019" name="Commun. Biol.">
        <title>The bagworm genome reveals a unique fibroin gene that provides high tensile strength.</title>
        <authorList>
            <person name="Kono N."/>
            <person name="Nakamura H."/>
            <person name="Ohtoshi R."/>
            <person name="Tomita M."/>
            <person name="Numata K."/>
            <person name="Arakawa K."/>
        </authorList>
    </citation>
    <scope>NUCLEOTIDE SEQUENCE [LARGE SCALE GENOMIC DNA]</scope>
</reference>
<dbReference type="Proteomes" id="UP000299102">
    <property type="component" value="Unassembled WGS sequence"/>
</dbReference>
<feature type="transmembrane region" description="Helical" evidence="7">
    <location>
        <begin position="161"/>
        <end position="181"/>
    </location>
</feature>
<keyword evidence="5 7" id="KW-0472">Membrane</keyword>